<proteinExistence type="predicted"/>
<protein>
    <submittedName>
        <fullName evidence="2">VWFA domain-containing protein</fullName>
    </submittedName>
</protein>
<evidence type="ECO:0000313" key="1">
    <source>
        <dbReference type="Proteomes" id="UP000887579"/>
    </source>
</evidence>
<dbReference type="Proteomes" id="UP000887579">
    <property type="component" value="Unplaced"/>
</dbReference>
<sequence>MVDYIGTLGADGGGDTPEKCFSALLDTVRAVPQGTNIYIFTDANSKNPELYPSIVAIAKTSTSIEDYRRLTIATDGQYFVSLGNEINNATAVITDKNWQTIILLSNISKSLNQSFFVDGSVDGVEISLSSSESYLSTLVVDIIDGNGDSVIMHGSAIIDNQNSKIYRFLINSTVSSPWTLIIENDRYLIDQITIRVQSSLTTNLMLVNSISQKPLIGSPLANEGYDIYVICEDCIDITDISVSTCGNFNIS</sequence>
<dbReference type="WBParaSite" id="ES5_v2.g18046.t1">
    <property type="protein sequence ID" value="ES5_v2.g18046.t1"/>
    <property type="gene ID" value="ES5_v2.g18046"/>
</dbReference>
<name>A0AC34FL58_9BILA</name>
<evidence type="ECO:0000313" key="2">
    <source>
        <dbReference type="WBParaSite" id="ES5_v2.g18046.t1"/>
    </source>
</evidence>
<organism evidence="1 2">
    <name type="scientific">Panagrolaimus sp. ES5</name>
    <dbReference type="NCBI Taxonomy" id="591445"/>
    <lineage>
        <taxon>Eukaryota</taxon>
        <taxon>Metazoa</taxon>
        <taxon>Ecdysozoa</taxon>
        <taxon>Nematoda</taxon>
        <taxon>Chromadorea</taxon>
        <taxon>Rhabditida</taxon>
        <taxon>Tylenchina</taxon>
        <taxon>Panagrolaimomorpha</taxon>
        <taxon>Panagrolaimoidea</taxon>
        <taxon>Panagrolaimidae</taxon>
        <taxon>Panagrolaimus</taxon>
    </lineage>
</organism>
<accession>A0AC34FL58</accession>
<reference evidence="2" key="1">
    <citation type="submission" date="2022-11" db="UniProtKB">
        <authorList>
            <consortium name="WormBaseParasite"/>
        </authorList>
    </citation>
    <scope>IDENTIFICATION</scope>
</reference>